<reference evidence="1 2" key="1">
    <citation type="submission" date="2012-11" db="EMBL/GenBank/DDBJ databases">
        <title>Whole genome sequence of Acidocella aminolytica 101 = DSM 11237.</title>
        <authorList>
            <person name="Azuma Y."/>
            <person name="Higashiura N."/>
            <person name="Hirakawa H."/>
            <person name="Matsushita K."/>
        </authorList>
    </citation>
    <scope>NUCLEOTIDE SEQUENCE [LARGE SCALE GENOMIC DNA]</scope>
    <source>
        <strain evidence="2">101 / DSM 11237</strain>
    </source>
</reference>
<evidence type="ECO:0000313" key="2">
    <source>
        <dbReference type="Proteomes" id="UP000032668"/>
    </source>
</evidence>
<dbReference type="Proteomes" id="UP000032668">
    <property type="component" value="Unassembled WGS sequence"/>
</dbReference>
<gene>
    <name evidence="1" type="ORF">Aam_125_010</name>
</gene>
<dbReference type="EMBL" id="BANC01000123">
    <property type="protein sequence ID" value="GAN81868.1"/>
    <property type="molecule type" value="Genomic_DNA"/>
</dbReference>
<name>A0A0D6PKX9_9PROT</name>
<comment type="caution">
    <text evidence="1">The sequence shown here is derived from an EMBL/GenBank/DDBJ whole genome shotgun (WGS) entry which is preliminary data.</text>
</comment>
<sequence length="99" mass="11120">MIWAVPVVHLARWKERMSSLATVPTTEQVERRILDQIAALNVRSGEIFEPLRIHMKLQQQGLRAAEINGALQSMGDKGWFENASSLKFLKLTDAGYAAI</sequence>
<keyword evidence="2" id="KW-1185">Reference proteome</keyword>
<proteinExistence type="predicted"/>
<protein>
    <submittedName>
        <fullName evidence="1">Uncharacterized protein</fullName>
    </submittedName>
</protein>
<dbReference type="STRING" id="1120923.SAMN02746095_02238"/>
<organism evidence="1 2">
    <name type="scientific">Acidocella aminolytica 101 = DSM 11237</name>
    <dbReference type="NCBI Taxonomy" id="1120923"/>
    <lineage>
        <taxon>Bacteria</taxon>
        <taxon>Pseudomonadati</taxon>
        <taxon>Pseudomonadota</taxon>
        <taxon>Alphaproteobacteria</taxon>
        <taxon>Acetobacterales</taxon>
        <taxon>Acidocellaceae</taxon>
        <taxon>Acidocella</taxon>
    </lineage>
</organism>
<accession>A0A0D6PKX9</accession>
<dbReference type="AlphaFoldDB" id="A0A0D6PKX9"/>
<evidence type="ECO:0000313" key="1">
    <source>
        <dbReference type="EMBL" id="GAN81868.1"/>
    </source>
</evidence>